<reference evidence="2" key="1">
    <citation type="submission" date="2024-07" db="EMBL/GenBank/DDBJ databases">
        <authorList>
            <person name="Yu S.T."/>
        </authorList>
    </citation>
    <scope>NUCLEOTIDE SEQUENCE</scope>
    <source>
        <strain evidence="2">R28</strain>
    </source>
</reference>
<feature type="region of interest" description="Disordered" evidence="1">
    <location>
        <begin position="118"/>
        <end position="147"/>
    </location>
</feature>
<organism evidence="2">
    <name type="scientific">Streptomyces sp. R28</name>
    <dbReference type="NCBI Taxonomy" id="3238628"/>
    <lineage>
        <taxon>Bacteria</taxon>
        <taxon>Bacillati</taxon>
        <taxon>Actinomycetota</taxon>
        <taxon>Actinomycetes</taxon>
        <taxon>Kitasatosporales</taxon>
        <taxon>Streptomycetaceae</taxon>
        <taxon>Streptomyces</taxon>
    </lineage>
</organism>
<accession>A0AB39PRA9</accession>
<evidence type="ECO:0000256" key="1">
    <source>
        <dbReference type="SAM" id="MobiDB-lite"/>
    </source>
</evidence>
<name>A0AB39PRA9_9ACTN</name>
<feature type="compositionally biased region" description="Gly residues" evidence="1">
    <location>
        <begin position="137"/>
        <end position="147"/>
    </location>
</feature>
<protein>
    <recommendedName>
        <fullName evidence="3">Arylsulfatase</fullName>
    </recommendedName>
</protein>
<dbReference type="EMBL" id="CP163439">
    <property type="protein sequence ID" value="XDQ32436.1"/>
    <property type="molecule type" value="Genomic_DNA"/>
</dbReference>
<dbReference type="AlphaFoldDB" id="A0AB39PRA9"/>
<proteinExistence type="predicted"/>
<dbReference type="RefSeq" id="WP_369166939.1">
    <property type="nucleotide sequence ID" value="NZ_CP163439.1"/>
</dbReference>
<evidence type="ECO:0000313" key="2">
    <source>
        <dbReference type="EMBL" id="XDQ32436.1"/>
    </source>
</evidence>
<sequence>MAKPSKGKITLDGRDSQPDGAPFLASKATENAPNVLVIAWDDVGYGTMDGFGGPVKAPTGLLPEHTRLSAISPHREPPFTGGTTDKVVVDVSGERYVDHEAQVRGWFIVGWAPTCSEPEESLRKGSGAEDIELPLLPGGGEEQGAVT</sequence>
<gene>
    <name evidence="2" type="ORF">AB5J49_03185</name>
</gene>
<feature type="region of interest" description="Disordered" evidence="1">
    <location>
        <begin position="1"/>
        <end position="25"/>
    </location>
</feature>
<evidence type="ECO:0008006" key="3">
    <source>
        <dbReference type="Google" id="ProtNLM"/>
    </source>
</evidence>